<keyword evidence="4" id="KW-1185">Reference proteome</keyword>
<dbReference type="SUPFAM" id="SSF101148">
    <property type="entry name" value="Plant invertase/pectin methylesterase inhibitor"/>
    <property type="match status" value="1"/>
</dbReference>
<dbReference type="InterPro" id="IPR006501">
    <property type="entry name" value="Pectinesterase_inhib_dom"/>
</dbReference>
<dbReference type="EMBL" id="JAVIJP010000017">
    <property type="protein sequence ID" value="KAL3641100.1"/>
    <property type="molecule type" value="Genomic_DNA"/>
</dbReference>
<evidence type="ECO:0000313" key="3">
    <source>
        <dbReference type="EMBL" id="KAL3641100.1"/>
    </source>
</evidence>
<dbReference type="InterPro" id="IPR035513">
    <property type="entry name" value="Invertase/methylesterase_inhib"/>
</dbReference>
<evidence type="ECO:0000256" key="1">
    <source>
        <dbReference type="SAM" id="SignalP"/>
    </source>
</evidence>
<evidence type="ECO:0000313" key="4">
    <source>
        <dbReference type="Proteomes" id="UP001632038"/>
    </source>
</evidence>
<feature type="domain" description="Pectinesterase inhibitor" evidence="2">
    <location>
        <begin position="27"/>
        <end position="170"/>
    </location>
</feature>
<name>A0ABD3DFI3_9LAMI</name>
<sequence>MSSSTIPNPISSIFLLFLISNITVTSSSNPLIEQVCSESRLGSKHKLCIQILESQPKIISAKNLHDLALAIMQSGISNATNTSTYIKNLLKGSMSTQPDLKLSLQDCKSAYDQIISSFIIGSHDCIDKEYDAVSYGLLTARTDGFKSCLDDVAVGKIKDGTILSGNNVTLIYAFSANEAVDIISRESHQIN</sequence>
<reference evidence="4" key="1">
    <citation type="journal article" date="2024" name="IScience">
        <title>Strigolactones Initiate the Formation of Haustorium-like Structures in Castilleja.</title>
        <authorList>
            <person name="Buerger M."/>
            <person name="Peterson D."/>
            <person name="Chory J."/>
        </authorList>
    </citation>
    <scope>NUCLEOTIDE SEQUENCE [LARGE SCALE GENOMIC DNA]</scope>
</reference>
<accession>A0ABD3DFI3</accession>
<dbReference type="Proteomes" id="UP001632038">
    <property type="component" value="Unassembled WGS sequence"/>
</dbReference>
<dbReference type="SMART" id="SM00856">
    <property type="entry name" value="PMEI"/>
    <property type="match status" value="1"/>
</dbReference>
<evidence type="ECO:0000259" key="2">
    <source>
        <dbReference type="SMART" id="SM00856"/>
    </source>
</evidence>
<dbReference type="PANTHER" id="PTHR31890:SF9">
    <property type="entry name" value="PLANT INVERTASE_PECTIN METHYLESTERASE INHIBITOR SUPERFAMILY PROTEIN"/>
    <property type="match status" value="1"/>
</dbReference>
<dbReference type="PANTHER" id="PTHR31890">
    <property type="entry name" value="PLANT INVERTASE/PECTIN METHYLESTERASE INHIBITOR SUPERFAMILY PROTEIN"/>
    <property type="match status" value="1"/>
</dbReference>
<feature type="chain" id="PRO_5044844576" description="Pectinesterase inhibitor domain-containing protein" evidence="1">
    <location>
        <begin position="28"/>
        <end position="191"/>
    </location>
</feature>
<feature type="signal peptide" evidence="1">
    <location>
        <begin position="1"/>
        <end position="27"/>
    </location>
</feature>
<keyword evidence="1" id="KW-0732">Signal</keyword>
<protein>
    <recommendedName>
        <fullName evidence="2">Pectinesterase inhibitor domain-containing protein</fullName>
    </recommendedName>
</protein>
<gene>
    <name evidence="3" type="ORF">CASFOL_016068</name>
</gene>
<dbReference type="NCBIfam" id="TIGR01614">
    <property type="entry name" value="PME_inhib"/>
    <property type="match status" value="1"/>
</dbReference>
<dbReference type="AlphaFoldDB" id="A0ABD3DFI3"/>
<dbReference type="Gene3D" id="1.20.140.40">
    <property type="entry name" value="Invertase/pectin methylesterase inhibitor family protein"/>
    <property type="match status" value="1"/>
</dbReference>
<comment type="caution">
    <text evidence="3">The sequence shown here is derived from an EMBL/GenBank/DDBJ whole genome shotgun (WGS) entry which is preliminary data.</text>
</comment>
<proteinExistence type="predicted"/>
<organism evidence="3 4">
    <name type="scientific">Castilleja foliolosa</name>
    <dbReference type="NCBI Taxonomy" id="1961234"/>
    <lineage>
        <taxon>Eukaryota</taxon>
        <taxon>Viridiplantae</taxon>
        <taxon>Streptophyta</taxon>
        <taxon>Embryophyta</taxon>
        <taxon>Tracheophyta</taxon>
        <taxon>Spermatophyta</taxon>
        <taxon>Magnoliopsida</taxon>
        <taxon>eudicotyledons</taxon>
        <taxon>Gunneridae</taxon>
        <taxon>Pentapetalae</taxon>
        <taxon>asterids</taxon>
        <taxon>lamiids</taxon>
        <taxon>Lamiales</taxon>
        <taxon>Orobanchaceae</taxon>
        <taxon>Pedicularideae</taxon>
        <taxon>Castillejinae</taxon>
        <taxon>Castilleja</taxon>
    </lineage>
</organism>
<dbReference type="Pfam" id="PF04043">
    <property type="entry name" value="PMEI"/>
    <property type="match status" value="1"/>
</dbReference>